<dbReference type="RefSeq" id="XP_016236132.1">
    <property type="nucleotide sequence ID" value="XM_016380305.1"/>
</dbReference>
<organism evidence="3 4">
    <name type="scientific">Exophiala spinifera</name>
    <dbReference type="NCBI Taxonomy" id="91928"/>
    <lineage>
        <taxon>Eukaryota</taxon>
        <taxon>Fungi</taxon>
        <taxon>Dikarya</taxon>
        <taxon>Ascomycota</taxon>
        <taxon>Pezizomycotina</taxon>
        <taxon>Eurotiomycetes</taxon>
        <taxon>Chaetothyriomycetidae</taxon>
        <taxon>Chaetothyriales</taxon>
        <taxon>Herpotrichiellaceae</taxon>
        <taxon>Exophiala</taxon>
    </lineage>
</organism>
<evidence type="ECO:0000313" key="4">
    <source>
        <dbReference type="Proteomes" id="UP000053328"/>
    </source>
</evidence>
<protein>
    <recommendedName>
        <fullName evidence="2">Heterokaryon incompatibility domain-containing protein</fullName>
    </recommendedName>
</protein>
<gene>
    <name evidence="3" type="ORF">PV08_05966</name>
</gene>
<feature type="compositionally biased region" description="Low complexity" evidence="1">
    <location>
        <begin position="471"/>
        <end position="486"/>
    </location>
</feature>
<dbReference type="OrthoDB" id="5125733at2759"/>
<dbReference type="GeneID" id="27333049"/>
<dbReference type="HOGENOM" id="CLU_002639_2_12_1"/>
<name>A0A0D1YLK6_9EURO</name>
<dbReference type="Proteomes" id="UP000053328">
    <property type="component" value="Unassembled WGS sequence"/>
</dbReference>
<keyword evidence="4" id="KW-1185">Reference proteome</keyword>
<dbReference type="AlphaFoldDB" id="A0A0D1YLK6"/>
<evidence type="ECO:0000313" key="3">
    <source>
        <dbReference type="EMBL" id="KIW15916.1"/>
    </source>
</evidence>
<dbReference type="InterPro" id="IPR010730">
    <property type="entry name" value="HET"/>
</dbReference>
<dbReference type="PANTHER" id="PTHR33112:SF16">
    <property type="entry name" value="HETEROKARYON INCOMPATIBILITY DOMAIN-CONTAINING PROTEIN"/>
    <property type="match status" value="1"/>
</dbReference>
<dbReference type="Pfam" id="PF06985">
    <property type="entry name" value="HET"/>
    <property type="match status" value="1"/>
</dbReference>
<evidence type="ECO:0000259" key="2">
    <source>
        <dbReference type="Pfam" id="PF06985"/>
    </source>
</evidence>
<evidence type="ECO:0000256" key="1">
    <source>
        <dbReference type="SAM" id="MobiDB-lite"/>
    </source>
</evidence>
<dbReference type="PANTHER" id="PTHR33112">
    <property type="entry name" value="DOMAIN PROTEIN, PUTATIVE-RELATED"/>
    <property type="match status" value="1"/>
</dbReference>
<feature type="region of interest" description="Disordered" evidence="1">
    <location>
        <begin position="1"/>
        <end position="35"/>
    </location>
</feature>
<dbReference type="VEuPathDB" id="FungiDB:PV08_05966"/>
<feature type="compositionally biased region" description="Polar residues" evidence="1">
    <location>
        <begin position="1"/>
        <end position="14"/>
    </location>
</feature>
<dbReference type="EMBL" id="KN847495">
    <property type="protein sequence ID" value="KIW15916.1"/>
    <property type="molecule type" value="Genomic_DNA"/>
</dbReference>
<feature type="region of interest" description="Disordered" evidence="1">
    <location>
        <begin position="465"/>
        <end position="487"/>
    </location>
</feature>
<sequence>MTLVTHSPSTTPTVASEAPGLPPQLGERPQGTRVGHEARKAYKAAGFYPPMLTHVLGRRGHIATQVCLVHQPSYNALKRSAVGCSATSPDYCPLCLFFSTALERKNGASRRPPAPEAFKDHKKSQIWLVSGDQAVFDLSQPNGLFSLRVNVGNSTLIKEADFNITSLPDDPLALYGDIIGRSININHAGNNNGYDEYAERITQWLRTCESEHVACRKPVVAHDSRDGCESVGLAEGDECPLPSRLLDESHCVDLGIVRLCETIGFKGRYCALSYSCGRSPSFKTTRDNYARMLAGFSINDNDIDNNNTVPTTIRDAMLLTCSLGIRYLGVDALCIIQDDKHDWAVQTARMYQVYGYATLTIAASACKDKWDDLFPRRSTQDKISIVSPCSNGLESGVMTFSARDGSFEELLDRCPLASRAWTLQERALSRRTVHITTEQMYWECERHCVSENGSTFDDIARVGSFEPRNRTSSGTSATSGDTPSSSNFKHALRRWWATVNDYAQRDLFAASDKLPALAGLARQFHRVTGSTYVAGMWLDDFPMALLWTTTIGRYKTKTGHGVEKWRGPSWSWLSIEGALNCVGHRIMPSETLTVVEQLELVSVDVAVKSPDNIFGEVTRAVLRVRGKVQRLRRRLVKAQFDYGGFLGNIELGFPVESRDEDDDFPDNEVRFDDEMDAGAQSTTSTCARNLPEEFLCILIDRRKNPGGSNQDRFAFLVIEEVGNGTFKRIGSGKVKGRSWFDLCETVNLDLV</sequence>
<reference evidence="3 4" key="1">
    <citation type="submission" date="2015-01" db="EMBL/GenBank/DDBJ databases">
        <title>The Genome Sequence of Exophiala spinifera CBS89968.</title>
        <authorList>
            <consortium name="The Broad Institute Genomics Platform"/>
            <person name="Cuomo C."/>
            <person name="de Hoog S."/>
            <person name="Gorbushina A."/>
            <person name="Stielow B."/>
            <person name="Teixiera M."/>
            <person name="Abouelleil A."/>
            <person name="Chapman S.B."/>
            <person name="Priest M."/>
            <person name="Young S.K."/>
            <person name="Wortman J."/>
            <person name="Nusbaum C."/>
            <person name="Birren B."/>
        </authorList>
    </citation>
    <scope>NUCLEOTIDE SEQUENCE [LARGE SCALE GENOMIC DNA]</scope>
    <source>
        <strain evidence="3 4">CBS 89968</strain>
    </source>
</reference>
<feature type="domain" description="Heterokaryon incompatibility" evidence="2">
    <location>
        <begin position="269"/>
        <end position="425"/>
    </location>
</feature>
<proteinExistence type="predicted"/>
<dbReference type="STRING" id="91928.A0A0D1YLK6"/>
<accession>A0A0D1YLK6</accession>